<dbReference type="InterPro" id="IPR036890">
    <property type="entry name" value="HATPase_C_sf"/>
</dbReference>
<dbReference type="InterPro" id="IPR050482">
    <property type="entry name" value="Sensor_HK_TwoCompSys"/>
</dbReference>
<dbReference type="OrthoDB" id="9778496at2"/>
<keyword evidence="6" id="KW-0812">Transmembrane</keyword>
<comment type="catalytic activity">
    <reaction evidence="1">
        <text>ATP + protein L-histidine = ADP + protein N-phospho-L-histidine.</text>
        <dbReference type="EC" id="2.7.13.3"/>
    </reaction>
</comment>
<evidence type="ECO:0000313" key="8">
    <source>
        <dbReference type="EMBL" id="MXN48603.1"/>
    </source>
</evidence>
<evidence type="ECO:0000259" key="7">
    <source>
        <dbReference type="PROSITE" id="PS50109"/>
    </source>
</evidence>
<dbReference type="EC" id="2.7.13.3" evidence="2"/>
<gene>
    <name evidence="8" type="ORF">GR138_25685</name>
</gene>
<dbReference type="Pfam" id="PF02518">
    <property type="entry name" value="HATPase_c"/>
    <property type="match status" value="1"/>
</dbReference>
<accession>A0A6N8SJG0</accession>
<keyword evidence="9" id="KW-1185">Reference proteome</keyword>
<feature type="transmembrane region" description="Helical" evidence="6">
    <location>
        <begin position="174"/>
        <end position="196"/>
    </location>
</feature>
<reference evidence="8 9" key="1">
    <citation type="submission" date="2019-12" db="EMBL/GenBank/DDBJ databases">
        <title>Shinella kummerowiae sp. nov., a symbiotic bacterium isolated from root nodules of the herbal legume Kummerowia stipulacea.</title>
        <authorList>
            <person name="Gao J."/>
        </authorList>
    </citation>
    <scope>NUCLEOTIDE SEQUENCE [LARGE SCALE GENOMIC DNA]</scope>
    <source>
        <strain evidence="8 9">CCBAU 25048</strain>
    </source>
</reference>
<dbReference type="Proteomes" id="UP000435802">
    <property type="component" value="Unassembled WGS sequence"/>
</dbReference>
<dbReference type="CDD" id="cd16917">
    <property type="entry name" value="HATPase_UhpB-NarQ-NarX-like"/>
    <property type="match status" value="1"/>
</dbReference>
<dbReference type="PRINTS" id="PR00344">
    <property type="entry name" value="BCTRLSENSOR"/>
</dbReference>
<dbReference type="InterPro" id="IPR003594">
    <property type="entry name" value="HATPase_dom"/>
</dbReference>
<proteinExistence type="predicted"/>
<sequence>MVGSAFSLGAMALVGLFVTHLIEKAVTRNAAASTALYVDSIIAPLLPDMASSEILDETSSRVLDETLAQGPLGERLKAFRLWARDGRILYSSDPSQIGQQFAPSEDLQKAFGGELVAEFDELDDIESTAERESGLPLLEIYSPLLQPWSGEVVAVTEFYEVAEGLKVDLSVARWQSWSAVATVTLAFFLTLSAIVFRGSRTISLQSRELESRIAELTQLLSQNDALKSRIQRAAAATTALNESYLRNLGADLHDGPAQLVAFAALRVDSGLLSEPATSTERREKEVSVIKASLDQAMTEIRTICTGLVLPHVESVSLEEMLGELLNSYRARTGKTVELRNRATITVLPVAAKICIYRFIQESLNNGYKHAAGLGQWVNIAQFDDGIEVQVGDAGPGLSQLNSGGSGIGLAGMRDRVESLGGTFSVAPAPAGTIVTMTLPLHNMETPI</sequence>
<evidence type="ECO:0000256" key="3">
    <source>
        <dbReference type="ARBA" id="ARBA00022679"/>
    </source>
</evidence>
<evidence type="ECO:0000256" key="6">
    <source>
        <dbReference type="SAM" id="Phobius"/>
    </source>
</evidence>
<name>A0A6N8SJG0_9HYPH</name>
<dbReference type="SMART" id="SM00387">
    <property type="entry name" value="HATPase_c"/>
    <property type="match status" value="1"/>
</dbReference>
<dbReference type="PANTHER" id="PTHR24421:SF10">
    <property type="entry name" value="NITRATE_NITRITE SENSOR PROTEIN NARQ"/>
    <property type="match status" value="1"/>
</dbReference>
<keyword evidence="6" id="KW-1133">Transmembrane helix</keyword>
<evidence type="ECO:0000256" key="4">
    <source>
        <dbReference type="ARBA" id="ARBA00022777"/>
    </source>
</evidence>
<keyword evidence="5" id="KW-0902">Two-component regulatory system</keyword>
<feature type="domain" description="Histidine kinase" evidence="7">
    <location>
        <begin position="247"/>
        <end position="442"/>
    </location>
</feature>
<dbReference type="PANTHER" id="PTHR24421">
    <property type="entry name" value="NITRATE/NITRITE SENSOR PROTEIN NARX-RELATED"/>
    <property type="match status" value="1"/>
</dbReference>
<evidence type="ECO:0000313" key="9">
    <source>
        <dbReference type="Proteomes" id="UP000435802"/>
    </source>
</evidence>
<protein>
    <recommendedName>
        <fullName evidence="2">histidine kinase</fullName>
        <ecNumber evidence="2">2.7.13.3</ecNumber>
    </recommendedName>
</protein>
<dbReference type="PROSITE" id="PS50109">
    <property type="entry name" value="HIS_KIN"/>
    <property type="match status" value="1"/>
</dbReference>
<keyword evidence="4 8" id="KW-0418">Kinase</keyword>
<keyword evidence="3" id="KW-0808">Transferase</keyword>
<keyword evidence="6" id="KW-0472">Membrane</keyword>
<evidence type="ECO:0000256" key="1">
    <source>
        <dbReference type="ARBA" id="ARBA00000085"/>
    </source>
</evidence>
<comment type="caution">
    <text evidence="8">The sequence shown here is derived from an EMBL/GenBank/DDBJ whole genome shotgun (WGS) entry which is preliminary data.</text>
</comment>
<dbReference type="Gene3D" id="3.30.565.10">
    <property type="entry name" value="Histidine kinase-like ATPase, C-terminal domain"/>
    <property type="match status" value="1"/>
</dbReference>
<dbReference type="AlphaFoldDB" id="A0A6N8SJG0"/>
<evidence type="ECO:0000256" key="2">
    <source>
        <dbReference type="ARBA" id="ARBA00012438"/>
    </source>
</evidence>
<dbReference type="InterPro" id="IPR005467">
    <property type="entry name" value="His_kinase_dom"/>
</dbReference>
<dbReference type="InterPro" id="IPR004358">
    <property type="entry name" value="Sig_transdc_His_kin-like_C"/>
</dbReference>
<dbReference type="SUPFAM" id="SSF55874">
    <property type="entry name" value="ATPase domain of HSP90 chaperone/DNA topoisomerase II/histidine kinase"/>
    <property type="match status" value="1"/>
</dbReference>
<dbReference type="GO" id="GO:0004673">
    <property type="term" value="F:protein histidine kinase activity"/>
    <property type="evidence" value="ECO:0007669"/>
    <property type="project" value="UniProtKB-EC"/>
</dbReference>
<dbReference type="EMBL" id="WUMK01000011">
    <property type="protein sequence ID" value="MXN48603.1"/>
    <property type="molecule type" value="Genomic_DNA"/>
</dbReference>
<evidence type="ECO:0000256" key="5">
    <source>
        <dbReference type="ARBA" id="ARBA00023012"/>
    </source>
</evidence>
<dbReference type="GO" id="GO:0000160">
    <property type="term" value="P:phosphorelay signal transduction system"/>
    <property type="evidence" value="ECO:0007669"/>
    <property type="project" value="UniProtKB-KW"/>
</dbReference>
<organism evidence="8 9">
    <name type="scientific">Shinella kummerowiae</name>
    <dbReference type="NCBI Taxonomy" id="417745"/>
    <lineage>
        <taxon>Bacteria</taxon>
        <taxon>Pseudomonadati</taxon>
        <taxon>Pseudomonadota</taxon>
        <taxon>Alphaproteobacteria</taxon>
        <taxon>Hyphomicrobiales</taxon>
        <taxon>Rhizobiaceae</taxon>
        <taxon>Shinella</taxon>
    </lineage>
</organism>